<feature type="transmembrane region" description="Helical" evidence="1">
    <location>
        <begin position="15"/>
        <end position="34"/>
    </location>
</feature>
<dbReference type="Proteomes" id="UP000094580">
    <property type="component" value="Unassembled WGS sequence"/>
</dbReference>
<sequence>MDENVFLKDEKAFPLYRILSISSGMQSLFIMLNARFMIESIVNVVVTCLFLLSYLVIFIIMPRTKRNYQYIILSFLLFVCISIFINN</sequence>
<keyword evidence="3" id="KW-1185">Reference proteome</keyword>
<organism evidence="2 3">
    <name type="scientific">Gottfriedia luciferensis</name>
    <dbReference type="NCBI Taxonomy" id="178774"/>
    <lineage>
        <taxon>Bacteria</taxon>
        <taxon>Bacillati</taxon>
        <taxon>Bacillota</taxon>
        <taxon>Bacilli</taxon>
        <taxon>Bacillales</taxon>
        <taxon>Bacillaceae</taxon>
        <taxon>Gottfriedia</taxon>
    </lineage>
</organism>
<accession>A0ABX2ZQB8</accession>
<reference evidence="2 3" key="1">
    <citation type="submission" date="2016-07" db="EMBL/GenBank/DDBJ databases">
        <authorList>
            <person name="Townsley L."/>
            <person name="Shank E.A."/>
        </authorList>
    </citation>
    <scope>NUCLEOTIDE SEQUENCE [LARGE SCALE GENOMIC DNA]</scope>
    <source>
        <strain evidence="2 3">CH01</strain>
    </source>
</reference>
<comment type="caution">
    <text evidence="2">The sequence shown here is derived from an EMBL/GenBank/DDBJ whole genome shotgun (WGS) entry which is preliminary data.</text>
</comment>
<evidence type="ECO:0000313" key="3">
    <source>
        <dbReference type="Proteomes" id="UP000094580"/>
    </source>
</evidence>
<evidence type="ECO:0000256" key="1">
    <source>
        <dbReference type="SAM" id="Phobius"/>
    </source>
</evidence>
<keyword evidence="1" id="KW-0472">Membrane</keyword>
<keyword evidence="1" id="KW-1133">Transmembrane helix</keyword>
<evidence type="ECO:0008006" key="4">
    <source>
        <dbReference type="Google" id="ProtNLM"/>
    </source>
</evidence>
<evidence type="ECO:0000313" key="2">
    <source>
        <dbReference type="EMBL" id="ODG91549.1"/>
    </source>
</evidence>
<gene>
    <name evidence="2" type="ORF">BED47_07810</name>
</gene>
<feature type="transmembrane region" description="Helical" evidence="1">
    <location>
        <begin position="41"/>
        <end position="61"/>
    </location>
</feature>
<dbReference type="EMBL" id="MDKC01000023">
    <property type="protein sequence ID" value="ODG91549.1"/>
    <property type="molecule type" value="Genomic_DNA"/>
</dbReference>
<name>A0ABX2ZQB8_9BACI</name>
<proteinExistence type="predicted"/>
<feature type="transmembrane region" description="Helical" evidence="1">
    <location>
        <begin position="67"/>
        <end position="85"/>
    </location>
</feature>
<keyword evidence="1" id="KW-0812">Transmembrane</keyword>
<protein>
    <recommendedName>
        <fullName evidence="4">NADH dehydrogenase subunit 6</fullName>
    </recommendedName>
</protein>